<dbReference type="eggNOG" id="ENOG502RFQW">
    <property type="taxonomic scope" value="Eukaryota"/>
</dbReference>
<protein>
    <submittedName>
        <fullName evidence="1">Uncharacterized protein</fullName>
    </submittedName>
</protein>
<dbReference type="KEGG" id="pte:PTT_19029"/>
<keyword evidence="2" id="KW-1185">Reference proteome</keyword>
<accession>E3S817</accession>
<dbReference type="EMBL" id="GL537653">
    <property type="protein sequence ID" value="EFQ85873.1"/>
    <property type="molecule type" value="Genomic_DNA"/>
</dbReference>
<proteinExistence type="predicted"/>
<evidence type="ECO:0000313" key="1">
    <source>
        <dbReference type="EMBL" id="EFQ85873.1"/>
    </source>
</evidence>
<dbReference type="AlphaFoldDB" id="E3S817"/>
<dbReference type="HOGENOM" id="CLU_1907745_0_0_1"/>
<sequence length="133" mass="15347">MPLLGTEMSRNGTFSKSYASNFDKFGDNFDARSWESLEDTPTWMNLLWDIRNLQDYCIIYRLTIGYPNLQNALTILGNSYNFQMISIKLKTRSCDFMPPDIVRPVASTTLGDLIIMAHRMGMKWSDFRPSEGK</sequence>
<dbReference type="Proteomes" id="UP000001067">
    <property type="component" value="Unassembled WGS sequence"/>
</dbReference>
<organism evidence="2">
    <name type="scientific">Pyrenophora teres f. teres (strain 0-1)</name>
    <name type="common">Barley net blotch fungus</name>
    <name type="synonym">Drechslera teres f. teres</name>
    <dbReference type="NCBI Taxonomy" id="861557"/>
    <lineage>
        <taxon>Eukaryota</taxon>
        <taxon>Fungi</taxon>
        <taxon>Dikarya</taxon>
        <taxon>Ascomycota</taxon>
        <taxon>Pezizomycotina</taxon>
        <taxon>Dothideomycetes</taxon>
        <taxon>Pleosporomycetidae</taxon>
        <taxon>Pleosporales</taxon>
        <taxon>Pleosporineae</taxon>
        <taxon>Pleosporaceae</taxon>
        <taxon>Pyrenophora</taxon>
    </lineage>
</organism>
<reference evidence="1 2" key="1">
    <citation type="journal article" date="2010" name="Genome Biol.">
        <title>A first genome assembly of the barley fungal pathogen Pyrenophora teres f. teres.</title>
        <authorList>
            <person name="Ellwood S.R."/>
            <person name="Liu Z."/>
            <person name="Syme R.A."/>
            <person name="Lai Z."/>
            <person name="Hane J.K."/>
            <person name="Keiper F."/>
            <person name="Moffat C.S."/>
            <person name="Oliver R.P."/>
            <person name="Friesen T.L."/>
        </authorList>
    </citation>
    <scope>NUCLEOTIDE SEQUENCE [LARGE SCALE GENOMIC DNA]</scope>
    <source>
        <strain evidence="1 2">0-1</strain>
    </source>
</reference>
<gene>
    <name evidence="1" type="ORF">PTT_19029</name>
</gene>
<dbReference type="OrthoDB" id="5227693at2759"/>
<evidence type="ECO:0000313" key="2">
    <source>
        <dbReference type="Proteomes" id="UP000001067"/>
    </source>
</evidence>
<name>E3S817_PYRTT</name>